<dbReference type="PROSITE" id="PS51257">
    <property type="entry name" value="PROKAR_LIPOPROTEIN"/>
    <property type="match status" value="1"/>
</dbReference>
<dbReference type="InterPro" id="IPR005064">
    <property type="entry name" value="BUG"/>
</dbReference>
<dbReference type="OrthoDB" id="8881899at2"/>
<dbReference type="AlphaFoldDB" id="A0A495A7Y5"/>
<evidence type="ECO:0000313" key="3">
    <source>
        <dbReference type="Proteomes" id="UP000269301"/>
    </source>
</evidence>
<comment type="similarity">
    <text evidence="1">Belongs to the UPF0065 (bug) family.</text>
</comment>
<accession>A0A495A7Y5</accession>
<dbReference type="RefSeq" id="WP_121203399.1">
    <property type="nucleotide sequence ID" value="NZ_RBZP01000002.1"/>
</dbReference>
<sequence>MYKKIIFSVIFVSMIFILIACSEESSSGGESDYPKRPVTLMIPYGAGGTTDLYFREFISIAEEHLGQRIIIKNETGGGGLSMYSTLSNAEPDGYTVAGGMGTSLFAINPHLDLMEQDEDDFILIRPVMEYMHVIAASKDAPFQTFEELIEYSKDNEITYASSSTTNALMAELINQEENFELQWETVNYSSAAETTSGVLGGHVDFTLDTISAMLGSVQSGDINVLAVIPDTKLETHPDVPTLKELGYDFDMSAMIGVGGPSGLPENVIEKWEDVISKTMEDPRLEDFAKKNNYILPDLNTQEVKEYFDNQRKQFGQVIDRVVE</sequence>
<evidence type="ECO:0000313" key="2">
    <source>
        <dbReference type="EMBL" id="RKQ35734.1"/>
    </source>
</evidence>
<reference evidence="2 3" key="1">
    <citation type="journal article" date="2016" name="Int. J. Syst. Evol. Microbiol.">
        <title>Oceanobacillus halophilus sp. nov., a novel moderately halophilic bacterium from a hypersaline lake.</title>
        <authorList>
            <person name="Amoozegar M.A."/>
            <person name="Bagheri M."/>
            <person name="Makhdoumi A."/>
            <person name="Nikou M.M."/>
            <person name="Fazeli S.A.S."/>
            <person name="Schumann P."/>
            <person name="Sproer C."/>
            <person name="Sanchez-Porro C."/>
            <person name="Ventosa A."/>
        </authorList>
    </citation>
    <scope>NUCLEOTIDE SEQUENCE [LARGE SCALE GENOMIC DNA]</scope>
    <source>
        <strain evidence="2 3">DSM 23996</strain>
    </source>
</reference>
<dbReference type="SUPFAM" id="SSF53850">
    <property type="entry name" value="Periplasmic binding protein-like II"/>
    <property type="match status" value="1"/>
</dbReference>
<dbReference type="EMBL" id="RBZP01000002">
    <property type="protein sequence ID" value="RKQ35734.1"/>
    <property type="molecule type" value="Genomic_DNA"/>
</dbReference>
<keyword evidence="3" id="KW-1185">Reference proteome</keyword>
<protein>
    <submittedName>
        <fullName evidence="2">Tripartite tricarboxylate transporter substrate binding protein</fullName>
    </submittedName>
</protein>
<dbReference type="CDD" id="cd07012">
    <property type="entry name" value="PBP2_Bug_TTT"/>
    <property type="match status" value="1"/>
</dbReference>
<proteinExistence type="inferred from homology"/>
<dbReference type="Pfam" id="PF03401">
    <property type="entry name" value="TctC"/>
    <property type="match status" value="1"/>
</dbReference>
<dbReference type="PANTHER" id="PTHR42928:SF5">
    <property type="entry name" value="BLR1237 PROTEIN"/>
    <property type="match status" value="1"/>
</dbReference>
<comment type="caution">
    <text evidence="2">The sequence shown here is derived from an EMBL/GenBank/DDBJ whole genome shotgun (WGS) entry which is preliminary data.</text>
</comment>
<dbReference type="PIRSF" id="PIRSF017082">
    <property type="entry name" value="YflP"/>
    <property type="match status" value="1"/>
</dbReference>
<name>A0A495A7Y5_9BACI</name>
<evidence type="ECO:0000256" key="1">
    <source>
        <dbReference type="ARBA" id="ARBA00006987"/>
    </source>
</evidence>
<gene>
    <name evidence="2" type="ORF">D8M06_05585</name>
</gene>
<dbReference type="InterPro" id="IPR042100">
    <property type="entry name" value="Bug_dom1"/>
</dbReference>
<organism evidence="2 3">
    <name type="scientific">Oceanobacillus halophilus</name>
    <dbReference type="NCBI Taxonomy" id="930130"/>
    <lineage>
        <taxon>Bacteria</taxon>
        <taxon>Bacillati</taxon>
        <taxon>Bacillota</taxon>
        <taxon>Bacilli</taxon>
        <taxon>Bacillales</taxon>
        <taxon>Bacillaceae</taxon>
        <taxon>Oceanobacillus</taxon>
    </lineage>
</organism>
<dbReference type="Gene3D" id="3.40.190.150">
    <property type="entry name" value="Bordetella uptake gene, domain 1"/>
    <property type="match status" value="1"/>
</dbReference>
<dbReference type="Proteomes" id="UP000269301">
    <property type="component" value="Unassembled WGS sequence"/>
</dbReference>
<dbReference type="PANTHER" id="PTHR42928">
    <property type="entry name" value="TRICARBOXYLATE-BINDING PROTEIN"/>
    <property type="match status" value="1"/>
</dbReference>
<dbReference type="Gene3D" id="3.40.190.10">
    <property type="entry name" value="Periplasmic binding protein-like II"/>
    <property type="match status" value="1"/>
</dbReference>